<protein>
    <submittedName>
        <fullName evidence="2">Uncharacterized protein</fullName>
    </submittedName>
</protein>
<dbReference type="RefSeq" id="WP_205133703.1">
    <property type="nucleotide sequence ID" value="NZ_JACSNT010000008.1"/>
</dbReference>
<feature type="transmembrane region" description="Helical" evidence="1">
    <location>
        <begin position="106"/>
        <end position="127"/>
    </location>
</feature>
<comment type="caution">
    <text evidence="2">The sequence shown here is derived from an EMBL/GenBank/DDBJ whole genome shotgun (WGS) entry which is preliminary data.</text>
</comment>
<dbReference type="Proteomes" id="UP000729290">
    <property type="component" value="Unassembled WGS sequence"/>
</dbReference>
<sequence>MVKKQTLFLLAGIVWSIAGFNVLRLGVLAYASLVTPLRLALSALIFVLFQAGVFGRLVKKHTVRILSSPKERFFFWEFFDRRSFCIMAFMIAMGISLRAFHLVPEVFIAVFYSGLGASLFLAGLLFFRQFFVVFRS</sequence>
<organism evidence="2 3">
    <name type="scientific">Anaerotignum lactatifermentans</name>
    <dbReference type="NCBI Taxonomy" id="160404"/>
    <lineage>
        <taxon>Bacteria</taxon>
        <taxon>Bacillati</taxon>
        <taxon>Bacillota</taxon>
        <taxon>Clostridia</taxon>
        <taxon>Lachnospirales</taxon>
        <taxon>Anaerotignaceae</taxon>
        <taxon>Anaerotignum</taxon>
    </lineage>
</organism>
<dbReference type="EMBL" id="JACSNV010000009">
    <property type="protein sequence ID" value="MBM6878088.1"/>
    <property type="molecule type" value="Genomic_DNA"/>
</dbReference>
<name>A0ABS2GBC8_9FIRM</name>
<evidence type="ECO:0000313" key="2">
    <source>
        <dbReference type="EMBL" id="MBM6878088.1"/>
    </source>
</evidence>
<evidence type="ECO:0000256" key="1">
    <source>
        <dbReference type="SAM" id="Phobius"/>
    </source>
</evidence>
<evidence type="ECO:0000313" key="3">
    <source>
        <dbReference type="Proteomes" id="UP000729290"/>
    </source>
</evidence>
<feature type="transmembrane region" description="Helical" evidence="1">
    <location>
        <begin position="79"/>
        <end position="100"/>
    </location>
</feature>
<keyword evidence="1" id="KW-0472">Membrane</keyword>
<accession>A0ABS2GBC8</accession>
<keyword evidence="1" id="KW-1133">Transmembrane helix</keyword>
<feature type="transmembrane region" description="Helical" evidence="1">
    <location>
        <begin position="7"/>
        <end position="33"/>
    </location>
</feature>
<proteinExistence type="predicted"/>
<keyword evidence="3" id="KW-1185">Reference proteome</keyword>
<gene>
    <name evidence="2" type="ORF">H9X83_07925</name>
</gene>
<keyword evidence="1" id="KW-0812">Transmembrane</keyword>
<feature type="transmembrane region" description="Helical" evidence="1">
    <location>
        <begin position="39"/>
        <end position="58"/>
    </location>
</feature>
<reference evidence="2 3" key="1">
    <citation type="journal article" date="2021" name="Sci. Rep.">
        <title>The distribution of antibiotic resistance genes in chicken gut microbiota commensals.</title>
        <authorList>
            <person name="Juricova H."/>
            <person name="Matiasovicova J."/>
            <person name="Kubasova T."/>
            <person name="Cejkova D."/>
            <person name="Rychlik I."/>
        </authorList>
    </citation>
    <scope>NUCLEOTIDE SEQUENCE [LARGE SCALE GENOMIC DNA]</scope>
    <source>
        <strain evidence="2 3">An431b</strain>
    </source>
</reference>